<dbReference type="AlphaFoldDB" id="A0A1I5D603"/>
<keyword evidence="1" id="KW-1133">Transmembrane helix</keyword>
<sequence length="96" mass="10645">MTVQIKRKIISVVITMILLAIPLVAMQFTTEVNWKLSDFIVAGILVLGTLLMTDYILQKTKRKNIRIGLIGLMILIFITVFIELAVGILGTPFAGN</sequence>
<feature type="transmembrane region" description="Helical" evidence="1">
    <location>
        <begin position="39"/>
        <end position="57"/>
    </location>
</feature>
<dbReference type="EMBL" id="FOVN01000007">
    <property type="protein sequence ID" value="SFN94655.1"/>
    <property type="molecule type" value="Genomic_DNA"/>
</dbReference>
<dbReference type="STRING" id="649333.SAMN04487989_10711"/>
<feature type="transmembrane region" description="Helical" evidence="1">
    <location>
        <begin position="69"/>
        <end position="90"/>
    </location>
</feature>
<dbReference type="Proteomes" id="UP000198705">
    <property type="component" value="Unassembled WGS sequence"/>
</dbReference>
<reference evidence="3" key="1">
    <citation type="submission" date="2016-10" db="EMBL/GenBank/DDBJ databases">
        <authorList>
            <person name="Varghese N."/>
            <person name="Submissions S."/>
        </authorList>
    </citation>
    <scope>NUCLEOTIDE SEQUENCE [LARGE SCALE GENOMIC DNA]</scope>
    <source>
        <strain evidence="3">DSM 23925</strain>
    </source>
</reference>
<evidence type="ECO:0000313" key="3">
    <source>
        <dbReference type="Proteomes" id="UP000198705"/>
    </source>
</evidence>
<evidence type="ECO:0000256" key="1">
    <source>
        <dbReference type="SAM" id="Phobius"/>
    </source>
</evidence>
<organism evidence="2 3">
    <name type="scientific">Bizionia echini</name>
    <dbReference type="NCBI Taxonomy" id="649333"/>
    <lineage>
        <taxon>Bacteria</taxon>
        <taxon>Pseudomonadati</taxon>
        <taxon>Bacteroidota</taxon>
        <taxon>Flavobacteriia</taxon>
        <taxon>Flavobacteriales</taxon>
        <taxon>Flavobacteriaceae</taxon>
        <taxon>Bizionia</taxon>
    </lineage>
</organism>
<dbReference type="OrthoDB" id="9813621at2"/>
<feature type="transmembrane region" description="Helical" evidence="1">
    <location>
        <begin position="9"/>
        <end position="27"/>
    </location>
</feature>
<proteinExistence type="predicted"/>
<keyword evidence="1" id="KW-0812">Transmembrane</keyword>
<keyword evidence="3" id="KW-1185">Reference proteome</keyword>
<evidence type="ECO:0000313" key="2">
    <source>
        <dbReference type="EMBL" id="SFN94655.1"/>
    </source>
</evidence>
<accession>A0A1I5D603</accession>
<protein>
    <submittedName>
        <fullName evidence="2">Uncharacterized protein</fullName>
    </submittedName>
</protein>
<keyword evidence="1" id="KW-0472">Membrane</keyword>
<name>A0A1I5D603_9FLAO</name>
<gene>
    <name evidence="2" type="ORF">SAMN04487989_10711</name>
</gene>
<dbReference type="RefSeq" id="WP_092209505.1">
    <property type="nucleotide sequence ID" value="NZ_FOVN01000007.1"/>
</dbReference>